<sequence>VINYLLLKLEIAEAFVYNLYPSVLNILPPSKYVDSISARVSALRLGIEIKNISFHLFLQLDLNQLFIGIFIICTSRIRYDSTITNCCFIILNCNAFAKKINWVFFEITLVHVFHF</sequence>
<protein>
    <submittedName>
        <fullName evidence="1">Uncharacterized protein</fullName>
    </submittedName>
</protein>
<keyword evidence="2" id="KW-1185">Reference proteome</keyword>
<dbReference type="HOGENOM" id="CLU_2114624_0_0_1"/>
<evidence type="ECO:0000313" key="1">
    <source>
        <dbReference type="EMBL" id="KCZ81131.1"/>
    </source>
</evidence>
<feature type="non-terminal residue" evidence="1">
    <location>
        <position position="1"/>
    </location>
</feature>
<dbReference type="EMBL" id="KK365149">
    <property type="protein sequence ID" value="KCZ81131.1"/>
    <property type="molecule type" value="Genomic_DNA"/>
</dbReference>
<reference evidence="2" key="1">
    <citation type="submission" date="2013-02" db="EMBL/GenBank/DDBJ databases">
        <authorList>
            <consortium name="The Broad Institute Genome Sequencing Platform"/>
            <person name="Cuomo C."/>
            <person name="Becnel J."/>
            <person name="Sanscrainte N."/>
            <person name="Walker B."/>
            <person name="Young S.K."/>
            <person name="Zeng Q."/>
            <person name="Gargeya S."/>
            <person name="Fitzgerald M."/>
            <person name="Haas B."/>
            <person name="Abouelleil A."/>
            <person name="Alvarado L."/>
            <person name="Arachchi H.M."/>
            <person name="Berlin A.M."/>
            <person name="Chapman S.B."/>
            <person name="Dewar J."/>
            <person name="Goldberg J."/>
            <person name="Griggs A."/>
            <person name="Gujja S."/>
            <person name="Hansen M."/>
            <person name="Howarth C."/>
            <person name="Imamovic A."/>
            <person name="Larimer J."/>
            <person name="McCowan C."/>
            <person name="Murphy C."/>
            <person name="Neiman D."/>
            <person name="Pearson M."/>
            <person name="Priest M."/>
            <person name="Roberts A."/>
            <person name="Saif S."/>
            <person name="Shea T."/>
            <person name="Sisk P."/>
            <person name="Sykes S."/>
            <person name="Wortman J."/>
            <person name="Nusbaum C."/>
            <person name="Birren B."/>
        </authorList>
    </citation>
    <scope>NUCLEOTIDE SEQUENCE [LARGE SCALE GENOMIC DNA]</scope>
    <source>
        <strain evidence="2">PRA339</strain>
    </source>
</reference>
<name>A0A059F2F9_9MICR</name>
<dbReference type="VEuPathDB" id="MicrosporidiaDB:H312_01423"/>
<organism evidence="1 2">
    <name type="scientific">Anncaliia algerae PRA339</name>
    <dbReference type="NCBI Taxonomy" id="1288291"/>
    <lineage>
        <taxon>Eukaryota</taxon>
        <taxon>Fungi</taxon>
        <taxon>Fungi incertae sedis</taxon>
        <taxon>Microsporidia</taxon>
        <taxon>Tubulinosematoidea</taxon>
        <taxon>Tubulinosematidae</taxon>
        <taxon>Anncaliia</taxon>
    </lineage>
</organism>
<evidence type="ECO:0000313" key="2">
    <source>
        <dbReference type="Proteomes" id="UP000030655"/>
    </source>
</evidence>
<gene>
    <name evidence="1" type="ORF">H312_01423</name>
</gene>
<dbReference type="AlphaFoldDB" id="A0A059F2F9"/>
<proteinExistence type="predicted"/>
<accession>A0A059F2F9</accession>
<dbReference type="Proteomes" id="UP000030655">
    <property type="component" value="Unassembled WGS sequence"/>
</dbReference>
<reference evidence="1 2" key="2">
    <citation type="submission" date="2014-03" db="EMBL/GenBank/DDBJ databases">
        <title>The Genome Sequence of Anncaliia algerae insect isolate PRA339.</title>
        <authorList>
            <consortium name="The Broad Institute Genome Sequencing Platform"/>
            <consortium name="The Broad Institute Genome Sequencing Center for Infectious Disease"/>
            <person name="Cuomo C."/>
            <person name="Becnel J."/>
            <person name="Sanscrainte N."/>
            <person name="Walker B."/>
            <person name="Young S.K."/>
            <person name="Zeng Q."/>
            <person name="Gargeya S."/>
            <person name="Fitzgerald M."/>
            <person name="Haas B."/>
            <person name="Abouelleil A."/>
            <person name="Alvarado L."/>
            <person name="Arachchi H.M."/>
            <person name="Berlin A.M."/>
            <person name="Chapman S.B."/>
            <person name="Dewar J."/>
            <person name="Goldberg J."/>
            <person name="Griggs A."/>
            <person name="Gujja S."/>
            <person name="Hansen M."/>
            <person name="Howarth C."/>
            <person name="Imamovic A."/>
            <person name="Larimer J."/>
            <person name="McCowan C."/>
            <person name="Murphy C."/>
            <person name="Neiman D."/>
            <person name="Pearson M."/>
            <person name="Priest M."/>
            <person name="Roberts A."/>
            <person name="Saif S."/>
            <person name="Shea T."/>
            <person name="Sisk P."/>
            <person name="Sykes S."/>
            <person name="Wortman J."/>
            <person name="Nusbaum C."/>
            <person name="Birren B."/>
        </authorList>
    </citation>
    <scope>NUCLEOTIDE SEQUENCE [LARGE SCALE GENOMIC DNA]</scope>
    <source>
        <strain evidence="1 2">PRA339</strain>
    </source>
</reference>